<protein>
    <submittedName>
        <fullName evidence="4">Alginate lyase family protein</fullName>
    </submittedName>
</protein>
<organism evidence="4 5">
    <name type="scientific">Spirosoma validum</name>
    <dbReference type="NCBI Taxonomy" id="2771355"/>
    <lineage>
        <taxon>Bacteria</taxon>
        <taxon>Pseudomonadati</taxon>
        <taxon>Bacteroidota</taxon>
        <taxon>Cytophagia</taxon>
        <taxon>Cytophagales</taxon>
        <taxon>Cytophagaceae</taxon>
        <taxon>Spirosoma</taxon>
    </lineage>
</organism>
<dbReference type="AlphaFoldDB" id="A0A927GGD8"/>
<dbReference type="Gene3D" id="1.50.10.100">
    <property type="entry name" value="Chondroitin AC/alginate lyase"/>
    <property type="match status" value="1"/>
</dbReference>
<dbReference type="InterPro" id="IPR008929">
    <property type="entry name" value="Chondroitin_lyas"/>
</dbReference>
<dbReference type="EMBL" id="JACXAA010000014">
    <property type="protein sequence ID" value="MBD2756774.1"/>
    <property type="molecule type" value="Genomic_DNA"/>
</dbReference>
<dbReference type="GO" id="GO:0016829">
    <property type="term" value="F:lyase activity"/>
    <property type="evidence" value="ECO:0007669"/>
    <property type="project" value="UniProtKB-KW"/>
</dbReference>
<dbReference type="Proteomes" id="UP000653797">
    <property type="component" value="Unassembled WGS sequence"/>
</dbReference>
<dbReference type="InterPro" id="IPR008397">
    <property type="entry name" value="Alginate_lyase_dom"/>
</dbReference>
<evidence type="ECO:0000313" key="5">
    <source>
        <dbReference type="Proteomes" id="UP000653797"/>
    </source>
</evidence>
<comment type="caution">
    <text evidence="4">The sequence shown here is derived from an EMBL/GenBank/DDBJ whole genome shotgun (WGS) entry which is preliminary data.</text>
</comment>
<name>A0A927GGD8_9BACT</name>
<gene>
    <name evidence="4" type="ORF">IC230_28100</name>
</gene>
<keyword evidence="5" id="KW-1185">Reference proteome</keyword>
<dbReference type="GO" id="GO:0042597">
    <property type="term" value="C:periplasmic space"/>
    <property type="evidence" value="ECO:0007669"/>
    <property type="project" value="InterPro"/>
</dbReference>
<feature type="domain" description="Alginate lyase" evidence="3">
    <location>
        <begin position="52"/>
        <end position="329"/>
    </location>
</feature>
<reference evidence="4" key="1">
    <citation type="submission" date="2020-09" db="EMBL/GenBank/DDBJ databases">
        <authorList>
            <person name="Kim M.K."/>
        </authorList>
    </citation>
    <scope>NUCLEOTIDE SEQUENCE</scope>
    <source>
        <strain evidence="4">BT704</strain>
    </source>
</reference>
<dbReference type="SUPFAM" id="SSF48230">
    <property type="entry name" value="Chondroitin AC/alginate lyase"/>
    <property type="match status" value="1"/>
</dbReference>
<dbReference type="Pfam" id="PF05426">
    <property type="entry name" value="Alginate_lyase"/>
    <property type="match status" value="1"/>
</dbReference>
<keyword evidence="2 4" id="KW-0456">Lyase</keyword>
<sequence length="390" mass="44899">MYSQFLTYCLMICQLSVGIVYGQSVERTVLVATLKPHSLAEARWAMQQEPVTVTAQTSVRSAGGKHDFFSEGDYWWPDSTNRQGPYIQRDGMTNPDNFVAHRQAMIRFSRIVGALASAYVLTHDERYVRQAFRHLNAWFVDSATRMNPSLLYAQAIKGRFTGRGIGIIDTIHLMEVAQGLRAIEQAKSVNKQSVAAIRRWFADYLTWLTTHPYGKDEMNAKNNHGTCWVMQVASFARLTNNDSLLTFCRNRYRNVLLPEQMAADGSFPQELRRTKPYGYSLFNLDAMTTICQILSTPTDNLWTYQTPDGRSIRQGITYLHPFVVNKASWPLKPDVMYWNDWPVAQPFLVFGAVAYKQNEWLDTWKKLDHDPQVEEVLRNLPIRNPLIWLN</sequence>
<dbReference type="RefSeq" id="WP_191042394.1">
    <property type="nucleotide sequence ID" value="NZ_JACXAA010000014.1"/>
</dbReference>
<evidence type="ECO:0000256" key="1">
    <source>
        <dbReference type="ARBA" id="ARBA00022729"/>
    </source>
</evidence>
<evidence type="ECO:0000256" key="2">
    <source>
        <dbReference type="ARBA" id="ARBA00023239"/>
    </source>
</evidence>
<proteinExistence type="predicted"/>
<keyword evidence="1" id="KW-0732">Signal</keyword>
<evidence type="ECO:0000313" key="4">
    <source>
        <dbReference type="EMBL" id="MBD2756774.1"/>
    </source>
</evidence>
<accession>A0A927GGD8</accession>
<evidence type="ECO:0000259" key="3">
    <source>
        <dbReference type="Pfam" id="PF05426"/>
    </source>
</evidence>